<dbReference type="Pfam" id="PF07714">
    <property type="entry name" value="PK_Tyr_Ser-Thr"/>
    <property type="match status" value="1"/>
</dbReference>
<dbReference type="InterPro" id="IPR001245">
    <property type="entry name" value="Ser-Thr/Tyr_kinase_cat_dom"/>
</dbReference>
<dbReference type="InterPro" id="IPR000719">
    <property type="entry name" value="Prot_kinase_dom"/>
</dbReference>
<comment type="caution">
    <text evidence="2">The sequence shown here is derived from an EMBL/GenBank/DDBJ whole genome shotgun (WGS) entry which is preliminary data.</text>
</comment>
<dbReference type="OrthoDB" id="538607at2759"/>
<dbReference type="Gene3D" id="1.10.510.10">
    <property type="entry name" value="Transferase(Phosphotransferase) domain 1"/>
    <property type="match status" value="1"/>
</dbReference>
<evidence type="ECO:0000313" key="3">
    <source>
        <dbReference type="Proteomes" id="UP000807025"/>
    </source>
</evidence>
<dbReference type="Proteomes" id="UP000807025">
    <property type="component" value="Unassembled WGS sequence"/>
</dbReference>
<protein>
    <recommendedName>
        <fullName evidence="1">Protein kinase domain-containing protein</fullName>
    </recommendedName>
</protein>
<sequence>MPLVSNHNLFKYIWTLVVVPTSRRFTLLQQVATHSMSIVHGGLTGWYILVANDGNVKLTNFGIMPILYRQTESSKILETYDEDYRWANPALSFGYSDGQIRPPETFTTDVYAFGRVMYQVNLRYLPSYTCPTALRTILETDDADGDV</sequence>
<reference evidence="2" key="1">
    <citation type="submission" date="2020-11" db="EMBL/GenBank/DDBJ databases">
        <authorList>
            <consortium name="DOE Joint Genome Institute"/>
            <person name="Ahrendt S."/>
            <person name="Riley R."/>
            <person name="Andreopoulos W."/>
            <person name="Labutti K."/>
            <person name="Pangilinan J."/>
            <person name="Ruiz-Duenas F.J."/>
            <person name="Barrasa J.M."/>
            <person name="Sanchez-Garcia M."/>
            <person name="Camarero S."/>
            <person name="Miyauchi S."/>
            <person name="Serrano A."/>
            <person name="Linde D."/>
            <person name="Babiker R."/>
            <person name="Drula E."/>
            <person name="Ayuso-Fernandez I."/>
            <person name="Pacheco R."/>
            <person name="Padilla G."/>
            <person name="Ferreira P."/>
            <person name="Barriuso J."/>
            <person name="Kellner H."/>
            <person name="Castanera R."/>
            <person name="Alfaro M."/>
            <person name="Ramirez L."/>
            <person name="Pisabarro A.G."/>
            <person name="Kuo A."/>
            <person name="Tritt A."/>
            <person name="Lipzen A."/>
            <person name="He G."/>
            <person name="Yan M."/>
            <person name="Ng V."/>
            <person name="Cullen D."/>
            <person name="Martin F."/>
            <person name="Rosso M.-N."/>
            <person name="Henrissat B."/>
            <person name="Hibbett D."/>
            <person name="Martinez A.T."/>
            <person name="Grigoriev I.V."/>
        </authorList>
    </citation>
    <scope>NUCLEOTIDE SEQUENCE</scope>
    <source>
        <strain evidence="2">ATCC 90797</strain>
    </source>
</reference>
<dbReference type="EMBL" id="MU154535">
    <property type="protein sequence ID" value="KAF9498940.1"/>
    <property type="molecule type" value="Genomic_DNA"/>
</dbReference>
<dbReference type="AlphaFoldDB" id="A0A9P6DJ73"/>
<gene>
    <name evidence="2" type="ORF">BDN71DRAFT_1587265</name>
</gene>
<accession>A0A9P6DJ73</accession>
<name>A0A9P6DJ73_PLEER</name>
<evidence type="ECO:0000259" key="1">
    <source>
        <dbReference type="PROSITE" id="PS50011"/>
    </source>
</evidence>
<keyword evidence="3" id="KW-1185">Reference proteome</keyword>
<dbReference type="SUPFAM" id="SSF56112">
    <property type="entry name" value="Protein kinase-like (PK-like)"/>
    <property type="match status" value="1"/>
</dbReference>
<dbReference type="GO" id="GO:0004672">
    <property type="term" value="F:protein kinase activity"/>
    <property type="evidence" value="ECO:0007669"/>
    <property type="project" value="InterPro"/>
</dbReference>
<dbReference type="PROSITE" id="PS50011">
    <property type="entry name" value="PROTEIN_KINASE_DOM"/>
    <property type="match status" value="1"/>
</dbReference>
<organism evidence="2 3">
    <name type="scientific">Pleurotus eryngii</name>
    <name type="common">Boletus of the steppes</name>
    <dbReference type="NCBI Taxonomy" id="5323"/>
    <lineage>
        <taxon>Eukaryota</taxon>
        <taxon>Fungi</taxon>
        <taxon>Dikarya</taxon>
        <taxon>Basidiomycota</taxon>
        <taxon>Agaricomycotina</taxon>
        <taxon>Agaricomycetes</taxon>
        <taxon>Agaricomycetidae</taxon>
        <taxon>Agaricales</taxon>
        <taxon>Pleurotineae</taxon>
        <taxon>Pleurotaceae</taxon>
        <taxon>Pleurotus</taxon>
    </lineage>
</organism>
<proteinExistence type="predicted"/>
<evidence type="ECO:0000313" key="2">
    <source>
        <dbReference type="EMBL" id="KAF9498940.1"/>
    </source>
</evidence>
<dbReference type="GO" id="GO:0005524">
    <property type="term" value="F:ATP binding"/>
    <property type="evidence" value="ECO:0007669"/>
    <property type="project" value="InterPro"/>
</dbReference>
<feature type="domain" description="Protein kinase" evidence="1">
    <location>
        <begin position="1"/>
        <end position="147"/>
    </location>
</feature>
<dbReference type="InterPro" id="IPR011009">
    <property type="entry name" value="Kinase-like_dom_sf"/>
</dbReference>